<dbReference type="Pfam" id="PF03924">
    <property type="entry name" value="CHASE"/>
    <property type="match status" value="1"/>
</dbReference>
<dbReference type="InterPro" id="IPR035965">
    <property type="entry name" value="PAS-like_dom_sf"/>
</dbReference>
<dbReference type="CDD" id="cd00082">
    <property type="entry name" value="HisKA"/>
    <property type="match status" value="1"/>
</dbReference>
<evidence type="ECO:0000259" key="17">
    <source>
        <dbReference type="PROSITE" id="PS50113"/>
    </source>
</evidence>
<dbReference type="RefSeq" id="WP_106705815.1">
    <property type="nucleotide sequence ID" value="NZ_PXXU01000006.1"/>
</dbReference>
<evidence type="ECO:0000256" key="8">
    <source>
        <dbReference type="ARBA" id="ARBA00022741"/>
    </source>
</evidence>
<protein>
    <recommendedName>
        <fullName evidence="3">histidine kinase</fullName>
        <ecNumber evidence="3">2.7.13.3</ecNumber>
    </recommendedName>
</protein>
<evidence type="ECO:0000256" key="3">
    <source>
        <dbReference type="ARBA" id="ARBA00012438"/>
    </source>
</evidence>
<proteinExistence type="predicted"/>
<dbReference type="AlphaFoldDB" id="A0A2P7NY21"/>
<evidence type="ECO:0000256" key="6">
    <source>
        <dbReference type="ARBA" id="ARBA00022679"/>
    </source>
</evidence>
<evidence type="ECO:0000313" key="19">
    <source>
        <dbReference type="EMBL" id="PSJ18354.1"/>
    </source>
</evidence>
<organism evidence="19 20">
    <name type="scientific">Nitrosomonas supralitoralis</name>
    <dbReference type="NCBI Taxonomy" id="2116706"/>
    <lineage>
        <taxon>Bacteria</taxon>
        <taxon>Pseudomonadati</taxon>
        <taxon>Pseudomonadota</taxon>
        <taxon>Betaproteobacteria</taxon>
        <taxon>Nitrosomonadales</taxon>
        <taxon>Nitrosomonadaceae</taxon>
        <taxon>Nitrosomonas</taxon>
    </lineage>
</organism>
<evidence type="ECO:0000259" key="18">
    <source>
        <dbReference type="PROSITE" id="PS50839"/>
    </source>
</evidence>
<dbReference type="GO" id="GO:0000155">
    <property type="term" value="F:phosphorelay sensor kinase activity"/>
    <property type="evidence" value="ECO:0007669"/>
    <property type="project" value="InterPro"/>
</dbReference>
<dbReference type="InterPro" id="IPR042240">
    <property type="entry name" value="CHASE_sf"/>
</dbReference>
<dbReference type="Pfam" id="PF02518">
    <property type="entry name" value="HATPase_c"/>
    <property type="match status" value="1"/>
</dbReference>
<evidence type="ECO:0000256" key="11">
    <source>
        <dbReference type="ARBA" id="ARBA00022989"/>
    </source>
</evidence>
<dbReference type="InterPro" id="IPR036890">
    <property type="entry name" value="HATPase_C_sf"/>
</dbReference>
<evidence type="ECO:0000256" key="4">
    <source>
        <dbReference type="ARBA" id="ARBA00022475"/>
    </source>
</evidence>
<keyword evidence="7 15" id="KW-0812">Transmembrane</keyword>
<dbReference type="Gene3D" id="3.30.450.350">
    <property type="entry name" value="CHASE domain"/>
    <property type="match status" value="1"/>
</dbReference>
<dbReference type="EC" id="2.7.13.3" evidence="3"/>
<dbReference type="PROSITE" id="PS50839">
    <property type="entry name" value="CHASE"/>
    <property type="match status" value="1"/>
</dbReference>
<dbReference type="SMART" id="SM00086">
    <property type="entry name" value="PAC"/>
    <property type="match status" value="1"/>
</dbReference>
<feature type="region of interest" description="Disordered" evidence="14">
    <location>
        <begin position="661"/>
        <end position="691"/>
    </location>
</feature>
<comment type="catalytic activity">
    <reaction evidence="1">
        <text>ATP + protein L-histidine = ADP + protein N-phospho-L-histidine.</text>
        <dbReference type="EC" id="2.7.13.3"/>
    </reaction>
</comment>
<evidence type="ECO:0000256" key="14">
    <source>
        <dbReference type="SAM" id="MobiDB-lite"/>
    </source>
</evidence>
<feature type="transmembrane region" description="Helical" evidence="15">
    <location>
        <begin position="269"/>
        <end position="289"/>
    </location>
</feature>
<evidence type="ECO:0000256" key="10">
    <source>
        <dbReference type="ARBA" id="ARBA00022840"/>
    </source>
</evidence>
<dbReference type="InterPro" id="IPR050736">
    <property type="entry name" value="Sensor_HK_Regulatory"/>
</dbReference>
<dbReference type="SMART" id="SM00388">
    <property type="entry name" value="HisKA"/>
    <property type="match status" value="1"/>
</dbReference>
<feature type="domain" description="PAC" evidence="17">
    <location>
        <begin position="373"/>
        <end position="424"/>
    </location>
</feature>
<dbReference type="Pfam" id="PF00512">
    <property type="entry name" value="HisKA"/>
    <property type="match status" value="1"/>
</dbReference>
<evidence type="ECO:0000256" key="2">
    <source>
        <dbReference type="ARBA" id="ARBA00004236"/>
    </source>
</evidence>
<evidence type="ECO:0000313" key="20">
    <source>
        <dbReference type="Proteomes" id="UP000241912"/>
    </source>
</evidence>
<dbReference type="Gene3D" id="3.30.450.20">
    <property type="entry name" value="PAS domain"/>
    <property type="match status" value="1"/>
</dbReference>
<dbReference type="GO" id="GO:0005886">
    <property type="term" value="C:plasma membrane"/>
    <property type="evidence" value="ECO:0007669"/>
    <property type="project" value="UniProtKB-SubCell"/>
</dbReference>
<keyword evidence="13 15" id="KW-0472">Membrane</keyword>
<dbReference type="SUPFAM" id="SSF55874">
    <property type="entry name" value="ATPase domain of HSP90 chaperone/DNA topoisomerase II/histidine kinase"/>
    <property type="match status" value="1"/>
</dbReference>
<keyword evidence="11 15" id="KW-1133">Transmembrane helix</keyword>
<dbReference type="InterPro" id="IPR036097">
    <property type="entry name" value="HisK_dim/P_sf"/>
</dbReference>
<evidence type="ECO:0000256" key="9">
    <source>
        <dbReference type="ARBA" id="ARBA00022777"/>
    </source>
</evidence>
<dbReference type="SUPFAM" id="SSF55785">
    <property type="entry name" value="PYP-like sensor domain (PAS domain)"/>
    <property type="match status" value="1"/>
</dbReference>
<dbReference type="InterPro" id="IPR001610">
    <property type="entry name" value="PAC"/>
</dbReference>
<evidence type="ECO:0000256" key="7">
    <source>
        <dbReference type="ARBA" id="ARBA00022692"/>
    </source>
</evidence>
<keyword evidence="6" id="KW-0808">Transferase</keyword>
<evidence type="ECO:0000256" key="1">
    <source>
        <dbReference type="ARBA" id="ARBA00000085"/>
    </source>
</evidence>
<dbReference type="PROSITE" id="PS50109">
    <property type="entry name" value="HIS_KIN"/>
    <property type="match status" value="1"/>
</dbReference>
<dbReference type="SMART" id="SM01079">
    <property type="entry name" value="CHASE"/>
    <property type="match status" value="1"/>
</dbReference>
<feature type="transmembrane region" description="Helical" evidence="15">
    <location>
        <begin position="16"/>
        <end position="35"/>
    </location>
</feature>
<dbReference type="SMART" id="SM00387">
    <property type="entry name" value="HATPase_c"/>
    <property type="match status" value="1"/>
</dbReference>
<dbReference type="Gene3D" id="1.10.287.130">
    <property type="match status" value="1"/>
</dbReference>
<dbReference type="InterPro" id="IPR006189">
    <property type="entry name" value="CHASE_dom"/>
</dbReference>
<keyword evidence="4" id="KW-1003">Cell membrane</keyword>
<dbReference type="NCBIfam" id="TIGR00229">
    <property type="entry name" value="sensory_box"/>
    <property type="match status" value="1"/>
</dbReference>
<keyword evidence="5" id="KW-0597">Phosphoprotein</keyword>
<dbReference type="OrthoDB" id="8552871at2"/>
<dbReference type="InterPro" id="IPR005467">
    <property type="entry name" value="His_kinase_dom"/>
</dbReference>
<keyword evidence="10" id="KW-0067">ATP-binding</keyword>
<name>A0A2P7NY21_9PROT</name>
<evidence type="ECO:0000259" key="16">
    <source>
        <dbReference type="PROSITE" id="PS50109"/>
    </source>
</evidence>
<comment type="subcellular location">
    <subcellularLocation>
        <location evidence="2">Cell membrane</location>
    </subcellularLocation>
</comment>
<keyword evidence="8" id="KW-0547">Nucleotide-binding</keyword>
<dbReference type="InterPro" id="IPR000700">
    <property type="entry name" value="PAS-assoc_C"/>
</dbReference>
<dbReference type="InterPro" id="IPR004358">
    <property type="entry name" value="Sig_transdc_His_kin-like_C"/>
</dbReference>
<gene>
    <name evidence="19" type="ORF">C7H79_02995</name>
</gene>
<dbReference type="InterPro" id="IPR000014">
    <property type="entry name" value="PAS"/>
</dbReference>
<dbReference type="PRINTS" id="PR00344">
    <property type="entry name" value="BCTRLSENSOR"/>
</dbReference>
<dbReference type="InterPro" id="IPR003594">
    <property type="entry name" value="HATPase_dom"/>
</dbReference>
<dbReference type="Gene3D" id="3.30.565.10">
    <property type="entry name" value="Histidine kinase-like ATPase, C-terminal domain"/>
    <property type="match status" value="1"/>
</dbReference>
<reference evidence="19 20" key="1">
    <citation type="submission" date="2018-03" db="EMBL/GenBank/DDBJ databases">
        <title>Draft genome of Nitrosomonas supralitoralis APG5.</title>
        <authorList>
            <person name="Urakawa H."/>
            <person name="Lopez J.V."/>
        </authorList>
    </citation>
    <scope>NUCLEOTIDE SEQUENCE [LARGE SCALE GENOMIC DNA]</scope>
    <source>
        <strain evidence="19 20">APG5</strain>
    </source>
</reference>
<dbReference type="PANTHER" id="PTHR43711">
    <property type="entry name" value="TWO-COMPONENT HISTIDINE KINASE"/>
    <property type="match status" value="1"/>
</dbReference>
<dbReference type="Pfam" id="PF13426">
    <property type="entry name" value="PAS_9"/>
    <property type="match status" value="1"/>
</dbReference>
<dbReference type="SUPFAM" id="SSF47384">
    <property type="entry name" value="Homodimeric domain of signal transducing histidine kinase"/>
    <property type="match status" value="1"/>
</dbReference>
<sequence length="691" mass="77500">MNNAAHLQNFLQSRRLIFFLAILIGICLLMMGFYADHLHSRNLEREKRDSVFNRLSLLRTNLESKITSNTQLVQGLAASFSVEPDLSVEKFTQLARYLFNDGAQLRNISASPDLIIRYMYPIKGNEAAVGFNFRKHPQQLESVRRARDSGNLIIAGPVNLVQGGQGFIARIPLFLENTAAKKRAFWGIISAVIDVNQLFQASGLLDSAKELDIAIRGKDGLGEAGEVFFGDDQIFEQHPVLLDISLPNGFWQIAAIPKGGWVNTNYDSAIFRLGLILTGILMLLPIILIGKIQLKKRDSEARLEALFVMSPIGIALNEFETGKFIEANDALLAPTGYSREELLSLTYWDITPADYIKQEAQQRESMQIKGRFGPYKREYIRKNGSRYPVQLNGIMIHDTSGRKLIWSMVEDITERKAVEQALIKARYEAERASKAKSEFLSHMSHELRTPMNAILGFSQLLELESFDDRHLKYIKEIKSAGIHLLALIDEVLDSAKIESGRIDLRLEWVEIDSILEECISLVKIQADQQNIKLTQSGTTDKVLYTDRVRFKQIALNLINNAIKYNRQGGWVHIELGESDHPGYLKIIVTDSGIGIAANRMKELFQPFNRLDAAGSTIEGTGIGLSLTRQIIELMGGHVGAESELGIGSTFWFELPMEGANDQATTTNNTTQKSLPELEQVSDSSDHYVKKD</sequence>
<evidence type="ECO:0000256" key="15">
    <source>
        <dbReference type="SAM" id="Phobius"/>
    </source>
</evidence>
<dbReference type="FunFam" id="3.30.565.10:FF:000023">
    <property type="entry name" value="PAS domain-containing sensor histidine kinase"/>
    <property type="match status" value="1"/>
</dbReference>
<evidence type="ECO:0000256" key="13">
    <source>
        <dbReference type="ARBA" id="ARBA00023136"/>
    </source>
</evidence>
<keyword evidence="12" id="KW-0902">Two-component regulatory system</keyword>
<dbReference type="EMBL" id="PXXU01000006">
    <property type="protein sequence ID" value="PSJ18354.1"/>
    <property type="molecule type" value="Genomic_DNA"/>
</dbReference>
<dbReference type="CDD" id="cd00130">
    <property type="entry name" value="PAS"/>
    <property type="match status" value="1"/>
</dbReference>
<comment type="caution">
    <text evidence="19">The sequence shown here is derived from an EMBL/GenBank/DDBJ whole genome shotgun (WGS) entry which is preliminary data.</text>
</comment>
<evidence type="ECO:0000256" key="12">
    <source>
        <dbReference type="ARBA" id="ARBA00023012"/>
    </source>
</evidence>
<dbReference type="Proteomes" id="UP000241912">
    <property type="component" value="Unassembled WGS sequence"/>
</dbReference>
<keyword evidence="20" id="KW-1185">Reference proteome</keyword>
<feature type="domain" description="CHASE" evidence="18">
    <location>
        <begin position="111"/>
        <end position="254"/>
    </location>
</feature>
<dbReference type="PROSITE" id="PS50113">
    <property type="entry name" value="PAC"/>
    <property type="match status" value="1"/>
</dbReference>
<dbReference type="GO" id="GO:0005524">
    <property type="term" value="F:ATP binding"/>
    <property type="evidence" value="ECO:0007669"/>
    <property type="project" value="UniProtKB-KW"/>
</dbReference>
<dbReference type="PANTHER" id="PTHR43711:SF31">
    <property type="entry name" value="HISTIDINE KINASE"/>
    <property type="match status" value="1"/>
</dbReference>
<evidence type="ECO:0000256" key="5">
    <source>
        <dbReference type="ARBA" id="ARBA00022553"/>
    </source>
</evidence>
<dbReference type="InterPro" id="IPR003661">
    <property type="entry name" value="HisK_dim/P_dom"/>
</dbReference>
<feature type="domain" description="Histidine kinase" evidence="16">
    <location>
        <begin position="442"/>
        <end position="658"/>
    </location>
</feature>
<accession>A0A2P7NY21</accession>
<keyword evidence="9" id="KW-0418">Kinase</keyword>